<dbReference type="EMBL" id="JACNYK010000002">
    <property type="protein sequence ID" value="MBD1425790.1"/>
    <property type="molecule type" value="Genomic_DNA"/>
</dbReference>
<keyword evidence="6" id="KW-1185">Reference proteome</keyword>
<evidence type="ECO:0000259" key="4">
    <source>
        <dbReference type="Pfam" id="PF00248"/>
    </source>
</evidence>
<feature type="chain" id="PRO_5045164690" evidence="3">
    <location>
        <begin position="31"/>
        <end position="384"/>
    </location>
</feature>
<dbReference type="InterPro" id="IPR006311">
    <property type="entry name" value="TAT_signal"/>
</dbReference>
<dbReference type="PANTHER" id="PTHR43625:SF77">
    <property type="entry name" value="ALDO-KETO REDUCTASE"/>
    <property type="match status" value="1"/>
</dbReference>
<dbReference type="PANTHER" id="PTHR43625">
    <property type="entry name" value="AFLATOXIN B1 ALDEHYDE REDUCTASE"/>
    <property type="match status" value="1"/>
</dbReference>
<dbReference type="CDD" id="cd19078">
    <property type="entry name" value="AKR_AKR13C1_2"/>
    <property type="match status" value="1"/>
</dbReference>
<dbReference type="InterPro" id="IPR019546">
    <property type="entry name" value="TAT_signal_bac_arc"/>
</dbReference>
<organism evidence="5 6">
    <name type="scientific">Sphingobacterium arenae</name>
    <dbReference type="NCBI Taxonomy" id="1280598"/>
    <lineage>
        <taxon>Bacteria</taxon>
        <taxon>Pseudomonadati</taxon>
        <taxon>Bacteroidota</taxon>
        <taxon>Sphingobacteriia</taxon>
        <taxon>Sphingobacteriales</taxon>
        <taxon>Sphingobacteriaceae</taxon>
        <taxon>Sphingobacterium</taxon>
    </lineage>
</organism>
<dbReference type="Pfam" id="PF00248">
    <property type="entry name" value="Aldo_ket_red"/>
    <property type="match status" value="1"/>
</dbReference>
<dbReference type="InterPro" id="IPR050791">
    <property type="entry name" value="Aldo-Keto_reductase"/>
</dbReference>
<evidence type="ECO:0000313" key="6">
    <source>
        <dbReference type="Proteomes" id="UP000606494"/>
    </source>
</evidence>
<gene>
    <name evidence="5" type="ORF">H8B17_09370</name>
</gene>
<dbReference type="Gene3D" id="3.20.20.100">
    <property type="entry name" value="NADP-dependent oxidoreductase domain"/>
    <property type="match status" value="1"/>
</dbReference>
<proteinExistence type="predicted"/>
<dbReference type="SUPFAM" id="SSF51430">
    <property type="entry name" value="NAD(P)-linked oxidoreductase"/>
    <property type="match status" value="1"/>
</dbReference>
<feature type="signal peptide" evidence="3">
    <location>
        <begin position="1"/>
        <end position="30"/>
    </location>
</feature>
<comment type="caution">
    <text evidence="5">The sequence shown here is derived from an EMBL/GenBank/DDBJ whole genome shotgun (WGS) entry which is preliminary data.</text>
</comment>
<evidence type="ECO:0000256" key="3">
    <source>
        <dbReference type="SAM" id="SignalP"/>
    </source>
</evidence>
<keyword evidence="1" id="KW-0560">Oxidoreductase</keyword>
<evidence type="ECO:0000313" key="5">
    <source>
        <dbReference type="EMBL" id="MBD1425790.1"/>
    </source>
</evidence>
<reference evidence="5 6" key="1">
    <citation type="submission" date="2020-08" db="EMBL/GenBank/DDBJ databases">
        <title>Sphingobacterium sp. DN00404 isolated from aquaculture water.</title>
        <authorList>
            <person name="Zhang M."/>
        </authorList>
    </citation>
    <scope>NUCLEOTIDE SEQUENCE [LARGE SCALE GENOMIC DNA]</scope>
    <source>
        <strain evidence="5 6">KCTC 32294</strain>
    </source>
</reference>
<dbReference type="NCBIfam" id="TIGR01409">
    <property type="entry name" value="TAT_signal_seq"/>
    <property type="match status" value="1"/>
</dbReference>
<dbReference type="InterPro" id="IPR023210">
    <property type="entry name" value="NADP_OxRdtase_dom"/>
</dbReference>
<evidence type="ECO:0000256" key="2">
    <source>
        <dbReference type="SAM" id="MobiDB-lite"/>
    </source>
</evidence>
<dbReference type="InterPro" id="IPR036812">
    <property type="entry name" value="NAD(P)_OxRdtase_dom_sf"/>
</dbReference>
<accession>A0ABR7Y3A3</accession>
<feature type="domain" description="NADP-dependent oxidoreductase" evidence="4">
    <location>
        <begin position="64"/>
        <end position="356"/>
    </location>
</feature>
<sequence>MKNNNRRDFLKTGAMAGVVLLTTSPLGAMAKSCSNSTNEKNDSPSKTKRRTLGTGNNSIEVSALGLGCMGMSYHRSFIPNKKAMMALIHRAVDLDVNLLDTAEAYGPFVNEQLLGEAIEPIRKDVIICTKFGFKEGKPEIGLDSNPKRIRQVVENSLKSLRTDYIDLLYQHRIDPKVPMEDVAGTVKDLIAEGKVKHFGLSERDFNTSKDGLDAIRKAHTIQPVTAIQSEYSVMTRNPENRILSLCEELGIGFVPYSPLSRGLITGYINERTKYNPNNDNRISLPRYEPKNIIANWSIIDVLKEFGDHRGLTVAQVALAWLLAQKPFIVPVVGTTKLAHLSENMWSADYEFTTGELVKLTEDLSKIQIVGERYTTGYPQSPSSK</sequence>
<dbReference type="PROSITE" id="PS51318">
    <property type="entry name" value="TAT"/>
    <property type="match status" value="1"/>
</dbReference>
<dbReference type="RefSeq" id="WP_190308919.1">
    <property type="nucleotide sequence ID" value="NZ_JACNYK010000002.1"/>
</dbReference>
<keyword evidence="3" id="KW-0732">Signal</keyword>
<protein>
    <submittedName>
        <fullName evidence="5">Aldo/keto reductase</fullName>
    </submittedName>
</protein>
<evidence type="ECO:0000256" key="1">
    <source>
        <dbReference type="ARBA" id="ARBA00023002"/>
    </source>
</evidence>
<dbReference type="Proteomes" id="UP000606494">
    <property type="component" value="Unassembled WGS sequence"/>
</dbReference>
<name>A0ABR7Y3A3_9SPHI</name>
<feature type="region of interest" description="Disordered" evidence="2">
    <location>
        <begin position="31"/>
        <end position="54"/>
    </location>
</feature>